<dbReference type="InterPro" id="IPR027417">
    <property type="entry name" value="P-loop_NTPase"/>
</dbReference>
<keyword evidence="3" id="KW-0611">Plant defense</keyword>
<gene>
    <name evidence="10" type="ORF">LLUT_LOCUS29839</name>
</gene>
<evidence type="ECO:0000313" key="11">
    <source>
        <dbReference type="Proteomes" id="UP001497480"/>
    </source>
</evidence>
<proteinExistence type="predicted"/>
<dbReference type="SUPFAM" id="SSF52058">
    <property type="entry name" value="L domain-like"/>
    <property type="match status" value="1"/>
</dbReference>
<dbReference type="GO" id="GO:0043531">
    <property type="term" value="F:ADP binding"/>
    <property type="evidence" value="ECO:0007669"/>
    <property type="project" value="InterPro"/>
</dbReference>
<dbReference type="Gene3D" id="1.20.5.4130">
    <property type="match status" value="1"/>
</dbReference>
<keyword evidence="2" id="KW-0547">Nucleotide-binding</keyword>
<evidence type="ECO:0000259" key="8">
    <source>
        <dbReference type="Pfam" id="PF23559"/>
    </source>
</evidence>
<feature type="domain" description="Disease resistance R13L4/SHOC-2-like LRR" evidence="9">
    <location>
        <begin position="574"/>
        <end position="759"/>
    </location>
</feature>
<protein>
    <submittedName>
        <fullName evidence="10">Uncharacterized protein</fullName>
    </submittedName>
</protein>
<evidence type="ECO:0000256" key="1">
    <source>
        <dbReference type="ARBA" id="ARBA00022737"/>
    </source>
</evidence>
<dbReference type="SMART" id="SM00367">
    <property type="entry name" value="LRR_CC"/>
    <property type="match status" value="4"/>
</dbReference>
<dbReference type="Pfam" id="PF23559">
    <property type="entry name" value="WHD_DRP"/>
    <property type="match status" value="1"/>
</dbReference>
<evidence type="ECO:0000256" key="5">
    <source>
        <dbReference type="SAM" id="Coils"/>
    </source>
</evidence>
<feature type="domain" description="Disease resistance protein winged helix" evidence="8">
    <location>
        <begin position="438"/>
        <end position="507"/>
    </location>
</feature>
<dbReference type="Gene3D" id="1.10.8.430">
    <property type="entry name" value="Helical domain of apoptotic protease-activating factors"/>
    <property type="match status" value="1"/>
</dbReference>
<evidence type="ECO:0000313" key="10">
    <source>
        <dbReference type="EMBL" id="CAL0328779.1"/>
    </source>
</evidence>
<keyword evidence="5" id="KW-0175">Coiled coil</keyword>
<dbReference type="GO" id="GO:0051707">
    <property type="term" value="P:response to other organism"/>
    <property type="evidence" value="ECO:0007669"/>
    <property type="project" value="UniProtKB-ARBA"/>
</dbReference>
<dbReference type="PANTHER" id="PTHR36766:SF61">
    <property type="entry name" value="NB-ARC DOMAIN DISEASE RESISTANCE PROTEIN"/>
    <property type="match status" value="1"/>
</dbReference>
<organism evidence="10 11">
    <name type="scientific">Lupinus luteus</name>
    <name type="common">European yellow lupine</name>
    <dbReference type="NCBI Taxonomy" id="3873"/>
    <lineage>
        <taxon>Eukaryota</taxon>
        <taxon>Viridiplantae</taxon>
        <taxon>Streptophyta</taxon>
        <taxon>Embryophyta</taxon>
        <taxon>Tracheophyta</taxon>
        <taxon>Spermatophyta</taxon>
        <taxon>Magnoliopsida</taxon>
        <taxon>eudicotyledons</taxon>
        <taxon>Gunneridae</taxon>
        <taxon>Pentapetalae</taxon>
        <taxon>rosids</taxon>
        <taxon>fabids</taxon>
        <taxon>Fabales</taxon>
        <taxon>Fabaceae</taxon>
        <taxon>Papilionoideae</taxon>
        <taxon>50 kb inversion clade</taxon>
        <taxon>genistoids sensu lato</taxon>
        <taxon>core genistoids</taxon>
        <taxon>Genisteae</taxon>
        <taxon>Lupinus</taxon>
    </lineage>
</organism>
<reference evidence="10 11" key="1">
    <citation type="submission" date="2024-03" db="EMBL/GenBank/DDBJ databases">
        <authorList>
            <person name="Martinez-Hernandez J."/>
        </authorList>
    </citation>
    <scope>NUCLEOTIDE SEQUENCE [LARGE SCALE GENOMIC DNA]</scope>
</reference>
<accession>A0AAV1Y5H3</accession>
<dbReference type="EMBL" id="CAXHTB010000021">
    <property type="protein sequence ID" value="CAL0328779.1"/>
    <property type="molecule type" value="Genomic_DNA"/>
</dbReference>
<dbReference type="Pfam" id="PF00931">
    <property type="entry name" value="NB-ARC"/>
    <property type="match status" value="1"/>
</dbReference>
<dbReference type="GO" id="GO:0006952">
    <property type="term" value="P:defense response"/>
    <property type="evidence" value="ECO:0007669"/>
    <property type="project" value="UniProtKB-KW"/>
</dbReference>
<name>A0AAV1Y5H3_LUPLU</name>
<comment type="caution">
    <text evidence="10">The sequence shown here is derived from an EMBL/GenBank/DDBJ whole genome shotgun (WGS) entry which is preliminary data.</text>
</comment>
<evidence type="ECO:0000259" key="7">
    <source>
        <dbReference type="Pfam" id="PF18052"/>
    </source>
</evidence>
<dbReference type="Gene3D" id="3.80.10.10">
    <property type="entry name" value="Ribonuclease Inhibitor"/>
    <property type="match status" value="3"/>
</dbReference>
<evidence type="ECO:0000259" key="9">
    <source>
        <dbReference type="Pfam" id="PF23598"/>
    </source>
</evidence>
<keyword evidence="1" id="KW-0677">Repeat</keyword>
<dbReference type="InterPro" id="IPR006553">
    <property type="entry name" value="Leu-rich_rpt_Cys-con_subtyp"/>
</dbReference>
<dbReference type="PANTHER" id="PTHR36766">
    <property type="entry name" value="PLANT BROAD-SPECTRUM MILDEW RESISTANCE PROTEIN RPW8"/>
    <property type="match status" value="1"/>
</dbReference>
<dbReference type="InterPro" id="IPR032675">
    <property type="entry name" value="LRR_dom_sf"/>
</dbReference>
<feature type="coiled-coil region" evidence="5">
    <location>
        <begin position="67"/>
        <end position="129"/>
    </location>
</feature>
<dbReference type="Gene3D" id="3.40.50.300">
    <property type="entry name" value="P-loop containing nucleotide triphosphate hydrolases"/>
    <property type="match status" value="1"/>
</dbReference>
<dbReference type="InterPro" id="IPR042197">
    <property type="entry name" value="Apaf_helical"/>
</dbReference>
<keyword evidence="11" id="KW-1185">Reference proteome</keyword>
<feature type="domain" description="NB-ARC" evidence="6">
    <location>
        <begin position="173"/>
        <end position="341"/>
    </location>
</feature>
<dbReference type="AlphaFoldDB" id="A0AAV1Y5H3"/>
<dbReference type="Pfam" id="PF18052">
    <property type="entry name" value="Rx_N"/>
    <property type="match status" value="1"/>
</dbReference>
<evidence type="ECO:0000256" key="2">
    <source>
        <dbReference type="ARBA" id="ARBA00022741"/>
    </source>
</evidence>
<dbReference type="InterPro" id="IPR036388">
    <property type="entry name" value="WH-like_DNA-bd_sf"/>
</dbReference>
<evidence type="ECO:0000256" key="4">
    <source>
        <dbReference type="ARBA" id="ARBA00022840"/>
    </source>
</evidence>
<dbReference type="InterPro" id="IPR002182">
    <property type="entry name" value="NB-ARC"/>
</dbReference>
<sequence>MAVPMSLLNVSQKVMSKLTSLLSLKYDLYTSFELDFNKLQSDLTSISAVLLDAEKQQAKSHSVQDWLGKLQDALYDAEDLLDDLNAEALRQKVENEFRVVTSVRNFFFLSGMDETVKNIRDRIEHIERQKRNLHLPQLVNDKGNGVNNMVSYRQREREHTRSYLHFNEVVGRENDMKEVVELLCGSCNSNDGVCVVPIVGMGGLGKTALAHLVFDSDEVKRGFDLRIWVDVSDDFKLERIWQKKITRGVNCSDNVLGIDILSSLQDKVSGKKFLLVLDDVWRGNQVEWLDLKSALISGGAKGGSRILVTTRYKSTIGRISSYNLGGLHDGDCWSLFEKWAFGEGESAQHPNLAKIGIEIVKKCGGVPLAIRTVGGLLSESKEESYWLFVKDSDAWGLDIGHMLELEDNNNILSVLKLSYDQLPLHLKECFAYCSLLTKGLEFRKEDLIQLWMSQGFIDISERCQESEDVGSLYFNELVSRSIFDVVHENHRTEIVKCRMHDLFHDLAKSVATPFLVNYDITNMSERTRHLSLWDQDLREDPNSFLKLPKLRTLILRPTGLGTFLGSGSYLDVLLSGSTYLRVLDLSRLGIKHLPNSIGYMKHLRYLNLNGNSELQSLPDSICRLHSLQTLKLSGCIKISTFPKNFSYLVSLRHLVITSPHVLEQIGTLTSLRSLTIEHCRNLESLSEVTQNLRVLRTLRIHNCGKLTSLPGNLVNCTALENLEVVNCQKMGSLEVSMQRLTKLRSLTIKGLPKLVTLPDKLECYAMSLQYLFISDCVILQELPECLEKLASLMRVYIMYCPNLHKLPSGFCHLTALQVLRIEGCPYLSSRCQRKTGEDWHLIAHVREIYVDNVKI</sequence>
<dbReference type="InterPro" id="IPR055414">
    <property type="entry name" value="LRR_R13L4/SHOC2-like"/>
</dbReference>
<dbReference type="PRINTS" id="PR00364">
    <property type="entry name" value="DISEASERSIST"/>
</dbReference>
<dbReference type="FunFam" id="1.10.10.10:FF:000322">
    <property type="entry name" value="Probable disease resistance protein At1g63360"/>
    <property type="match status" value="1"/>
</dbReference>
<evidence type="ECO:0000259" key="6">
    <source>
        <dbReference type="Pfam" id="PF00931"/>
    </source>
</evidence>
<dbReference type="Proteomes" id="UP001497480">
    <property type="component" value="Unassembled WGS sequence"/>
</dbReference>
<dbReference type="GO" id="GO:0005524">
    <property type="term" value="F:ATP binding"/>
    <property type="evidence" value="ECO:0007669"/>
    <property type="project" value="UniProtKB-KW"/>
</dbReference>
<evidence type="ECO:0000256" key="3">
    <source>
        <dbReference type="ARBA" id="ARBA00022821"/>
    </source>
</evidence>
<dbReference type="Gene3D" id="1.10.10.10">
    <property type="entry name" value="Winged helix-like DNA-binding domain superfamily/Winged helix DNA-binding domain"/>
    <property type="match status" value="1"/>
</dbReference>
<keyword evidence="4" id="KW-0067">ATP-binding</keyword>
<dbReference type="InterPro" id="IPR058922">
    <property type="entry name" value="WHD_DRP"/>
</dbReference>
<dbReference type="SUPFAM" id="SSF52540">
    <property type="entry name" value="P-loop containing nucleoside triphosphate hydrolases"/>
    <property type="match status" value="1"/>
</dbReference>
<feature type="domain" description="Disease resistance N-terminal" evidence="7">
    <location>
        <begin position="13"/>
        <end position="97"/>
    </location>
</feature>
<dbReference type="Pfam" id="PF23598">
    <property type="entry name" value="LRR_14"/>
    <property type="match status" value="1"/>
</dbReference>
<dbReference type="InterPro" id="IPR041118">
    <property type="entry name" value="Rx_N"/>
</dbReference>